<dbReference type="RefSeq" id="WP_216632504.1">
    <property type="nucleotide sequence ID" value="NZ_JAHLQN010000001.1"/>
</dbReference>
<dbReference type="PANTHER" id="PTHR11803">
    <property type="entry name" value="2-IMINOBUTANOATE/2-IMINOPROPANOATE DEAMINASE RIDA"/>
    <property type="match status" value="1"/>
</dbReference>
<gene>
    <name evidence="1" type="ORF">KQI82_09350</name>
</gene>
<proteinExistence type="predicted"/>
<evidence type="ECO:0000313" key="1">
    <source>
        <dbReference type="EMBL" id="MBU5627110.1"/>
    </source>
</evidence>
<comment type="caution">
    <text evidence="1">The sequence shown here is derived from an EMBL/GenBank/DDBJ whole genome shotgun (WGS) entry which is preliminary data.</text>
</comment>
<protein>
    <submittedName>
        <fullName evidence="1">RidA family protein</fullName>
    </submittedName>
</protein>
<organism evidence="1 2">
    <name type="scientific">Dysosmobacter acutus</name>
    <dbReference type="NCBI Taxonomy" id="2841504"/>
    <lineage>
        <taxon>Bacteria</taxon>
        <taxon>Bacillati</taxon>
        <taxon>Bacillota</taxon>
        <taxon>Clostridia</taxon>
        <taxon>Eubacteriales</taxon>
        <taxon>Oscillospiraceae</taxon>
        <taxon>Dysosmobacter</taxon>
    </lineage>
</organism>
<keyword evidence="2" id="KW-1185">Reference proteome</keyword>
<accession>A0ABS6FAM6</accession>
<dbReference type="CDD" id="cd00448">
    <property type="entry name" value="YjgF_YER057c_UK114_family"/>
    <property type="match status" value="1"/>
</dbReference>
<reference evidence="1 2" key="1">
    <citation type="submission" date="2021-06" db="EMBL/GenBank/DDBJ databases">
        <authorList>
            <person name="Sun Q."/>
            <person name="Li D."/>
        </authorList>
    </citation>
    <scope>NUCLEOTIDE SEQUENCE [LARGE SCALE GENOMIC DNA]</scope>
    <source>
        <strain evidence="1 2">MSJ-2</strain>
    </source>
</reference>
<dbReference type="EMBL" id="JAHLQN010000001">
    <property type="protein sequence ID" value="MBU5627110.1"/>
    <property type="molecule type" value="Genomic_DNA"/>
</dbReference>
<dbReference type="Pfam" id="PF01042">
    <property type="entry name" value="Ribonuc_L-PSP"/>
    <property type="match status" value="1"/>
</dbReference>
<dbReference type="Proteomes" id="UP000787672">
    <property type="component" value="Unassembled WGS sequence"/>
</dbReference>
<dbReference type="InterPro" id="IPR006175">
    <property type="entry name" value="YjgF/YER057c/UK114"/>
</dbReference>
<name>A0ABS6FAM6_9FIRM</name>
<dbReference type="PANTHER" id="PTHR11803:SF39">
    <property type="entry name" value="2-IMINOBUTANOATE_2-IMINOPROPANOATE DEAMINASE"/>
    <property type="match status" value="1"/>
</dbReference>
<sequence length="122" mass="13095">MVKFIPFEGGVRPFSAAVRAGSTLYVSGQVGIDRSSGTYPETIESQTECAVHNLQTVLEKEGYSLSDVVKMTVLLTNAADLSAFNNVYTRFFATNPPARTLCTVKALAGPAIVELDAVAYQE</sequence>
<evidence type="ECO:0000313" key="2">
    <source>
        <dbReference type="Proteomes" id="UP000787672"/>
    </source>
</evidence>